<accession>A0A6C1KBP3</accession>
<sequence>MPVPAVRALARNAFAGNRFTKPILGLFACCALLGAPIARAEPIGVTVRNESVAATCAETDNVTLSFVSDKVSRFRIIARHPAYAGMLRVDRTEPDFETCDFSADPVVPATAPAPAGTPPTAIPAPKRITIYETPDLWLTGFIFPSFWRAATVPFRVGTEATQGLHMVQLWVRGKDQQPEEVLVVYPPDGYWRARPLSPAHLASTAYGSSFLLGPVEQAERPLVRLKEIGFAPQTRTFTLSFADGGKARLKIADVDRDALTLEAEFDGTAPRTFAALRSMYVTEGNADVARVSWRTLAKTGAPATIGEAPVLSFTDADNVAMLWAGRLVPSRHNTSAPDFVFDGFTSR</sequence>
<feature type="signal peptide" evidence="1">
    <location>
        <begin position="1"/>
        <end position="40"/>
    </location>
</feature>
<dbReference type="RefSeq" id="WP_138401052.1">
    <property type="nucleotide sequence ID" value="NZ_JBAFVI010000006.1"/>
</dbReference>
<evidence type="ECO:0000313" key="3">
    <source>
        <dbReference type="Proteomes" id="UP000305131"/>
    </source>
</evidence>
<dbReference type="EMBL" id="VAUP01000037">
    <property type="protein sequence ID" value="TLX41542.1"/>
    <property type="molecule type" value="Genomic_DNA"/>
</dbReference>
<evidence type="ECO:0000313" key="2">
    <source>
        <dbReference type="EMBL" id="TLX41542.1"/>
    </source>
</evidence>
<protein>
    <submittedName>
        <fullName evidence="2">Uncharacterized protein</fullName>
    </submittedName>
</protein>
<keyword evidence="1" id="KW-0732">Signal</keyword>
<gene>
    <name evidence="2" type="ORF">FBQ73_19005</name>
</gene>
<organism evidence="2 3">
    <name type="scientific">Xanthobacter autotrophicus</name>
    <dbReference type="NCBI Taxonomy" id="280"/>
    <lineage>
        <taxon>Bacteria</taxon>
        <taxon>Pseudomonadati</taxon>
        <taxon>Pseudomonadota</taxon>
        <taxon>Alphaproteobacteria</taxon>
        <taxon>Hyphomicrobiales</taxon>
        <taxon>Xanthobacteraceae</taxon>
        <taxon>Xanthobacter</taxon>
    </lineage>
</organism>
<reference evidence="2 3" key="1">
    <citation type="submission" date="2019-05" db="EMBL/GenBank/DDBJ databases">
        <authorList>
            <person name="Zhou X."/>
        </authorList>
    </citation>
    <scope>NUCLEOTIDE SEQUENCE [LARGE SCALE GENOMIC DNA]</scope>
    <source>
        <strain evidence="2 3">DSM 432</strain>
    </source>
</reference>
<dbReference type="Proteomes" id="UP000305131">
    <property type="component" value="Unassembled WGS sequence"/>
</dbReference>
<comment type="caution">
    <text evidence="2">The sequence shown here is derived from an EMBL/GenBank/DDBJ whole genome shotgun (WGS) entry which is preliminary data.</text>
</comment>
<name>A0A6C1KBP3_XANAU</name>
<dbReference type="AlphaFoldDB" id="A0A6C1KBP3"/>
<dbReference type="OrthoDB" id="7929599at2"/>
<feature type="chain" id="PRO_5025503625" evidence="1">
    <location>
        <begin position="41"/>
        <end position="347"/>
    </location>
</feature>
<proteinExistence type="predicted"/>
<evidence type="ECO:0000256" key="1">
    <source>
        <dbReference type="SAM" id="SignalP"/>
    </source>
</evidence>
<dbReference type="GeneID" id="95775543"/>